<dbReference type="HAMAP" id="MF_01940">
    <property type="entry name" value="RNA_CPDase"/>
    <property type="match status" value="1"/>
</dbReference>
<dbReference type="PANTHER" id="PTHR35561:SF1">
    <property type="entry name" value="RNA 2',3'-CYCLIC PHOSPHODIESTERASE"/>
    <property type="match status" value="1"/>
</dbReference>
<dbReference type="EC" id="3.1.4.58" evidence="2"/>
<protein>
    <recommendedName>
        <fullName evidence="2">RNA 2',3'-cyclic phosphodiesterase</fullName>
        <shortName evidence="2">RNA 2',3'-CPDase</shortName>
        <ecNumber evidence="2">3.1.4.58</ecNumber>
    </recommendedName>
</protein>
<proteinExistence type="inferred from homology"/>
<feature type="active site" description="Proton donor" evidence="2">
    <location>
        <position position="41"/>
    </location>
</feature>
<comment type="similarity">
    <text evidence="2">Belongs to the 2H phosphoesterase superfamily. ThpR family.</text>
</comment>
<dbReference type="EMBL" id="JAUIYO010000001">
    <property type="protein sequence ID" value="MFK2824712.1"/>
    <property type="molecule type" value="Genomic_DNA"/>
</dbReference>
<evidence type="ECO:0000313" key="4">
    <source>
        <dbReference type="Proteomes" id="UP001619911"/>
    </source>
</evidence>
<organism evidence="3 4">
    <name type="scientific">Bacillus lumedeiriae</name>
    <dbReference type="NCBI Taxonomy" id="3058829"/>
    <lineage>
        <taxon>Bacteria</taxon>
        <taxon>Bacillati</taxon>
        <taxon>Bacillota</taxon>
        <taxon>Bacilli</taxon>
        <taxon>Bacillales</taxon>
        <taxon>Bacillaceae</taxon>
        <taxon>Bacillus</taxon>
    </lineage>
</organism>
<comment type="caution">
    <text evidence="3">The sequence shown here is derived from an EMBL/GenBank/DDBJ whole genome shotgun (WGS) entry which is preliminary data.</text>
</comment>
<accession>A0ABW8I5D7</accession>
<evidence type="ECO:0000313" key="3">
    <source>
        <dbReference type="EMBL" id="MFK2824712.1"/>
    </source>
</evidence>
<feature type="short sequence motif" description="HXTX 1" evidence="2">
    <location>
        <begin position="41"/>
        <end position="44"/>
    </location>
</feature>
<keyword evidence="4" id="KW-1185">Reference proteome</keyword>
<dbReference type="Gene3D" id="3.90.1140.10">
    <property type="entry name" value="Cyclic phosphodiesterase"/>
    <property type="match status" value="1"/>
</dbReference>
<dbReference type="NCBIfam" id="TIGR02258">
    <property type="entry name" value="2_5_ligase"/>
    <property type="match status" value="1"/>
</dbReference>
<feature type="active site" description="Proton acceptor" evidence="2">
    <location>
        <position position="127"/>
    </location>
</feature>
<gene>
    <name evidence="3" type="primary">thpR</name>
    <name evidence="3" type="ORF">QYG89_03225</name>
</gene>
<sequence>MRSNHYFFALPLPLELKLHLHQMVQQQQLPFARFVHEEDLHLTLAFLGAAEEEQLQTALQLVALSVQDVEAFPLVIDSFGTFGKKDEPRIFWMGVKAEERLNELQSVVSHACRKAGFTLDNKPFRPHITLARKWKGEAAFQLPHISVNQKFLAESVILYETYLDQSPKYKMRNRMKLHKCEGKE</sequence>
<evidence type="ECO:0000256" key="2">
    <source>
        <dbReference type="HAMAP-Rule" id="MF_01940"/>
    </source>
</evidence>
<feature type="short sequence motif" description="HXTX 2" evidence="2">
    <location>
        <begin position="127"/>
        <end position="130"/>
    </location>
</feature>
<comment type="catalytic activity">
    <reaction evidence="2">
        <text>a 3'-end 2',3'-cyclophospho-ribonucleotide-RNA + H2O = a 3'-end 2'-phospho-ribonucleotide-RNA + H(+)</text>
        <dbReference type="Rhea" id="RHEA:11828"/>
        <dbReference type="Rhea" id="RHEA-COMP:10464"/>
        <dbReference type="Rhea" id="RHEA-COMP:17353"/>
        <dbReference type="ChEBI" id="CHEBI:15377"/>
        <dbReference type="ChEBI" id="CHEBI:15378"/>
        <dbReference type="ChEBI" id="CHEBI:83064"/>
        <dbReference type="ChEBI" id="CHEBI:173113"/>
        <dbReference type="EC" id="3.1.4.58"/>
    </reaction>
</comment>
<name>A0ABW8I5D7_9BACI</name>
<dbReference type="SUPFAM" id="SSF55144">
    <property type="entry name" value="LigT-like"/>
    <property type="match status" value="1"/>
</dbReference>
<dbReference type="PANTHER" id="PTHR35561">
    <property type="entry name" value="RNA 2',3'-CYCLIC PHOSPHODIESTERASE"/>
    <property type="match status" value="1"/>
</dbReference>
<keyword evidence="1 2" id="KW-0378">Hydrolase</keyword>
<comment type="function">
    <text evidence="2">Hydrolyzes RNA 2',3'-cyclic phosphodiester to an RNA 2'-phosphomonoester.</text>
</comment>
<dbReference type="RefSeq" id="WP_404314477.1">
    <property type="nucleotide sequence ID" value="NZ_JAUIYO010000001.1"/>
</dbReference>
<evidence type="ECO:0000256" key="1">
    <source>
        <dbReference type="ARBA" id="ARBA00022801"/>
    </source>
</evidence>
<reference evidence="3 4" key="1">
    <citation type="submission" date="2023-07" db="EMBL/GenBank/DDBJ databases">
        <title>Bacillus lucianemedeirus sp. nov, a new species isolated from an immunobiological production facility.</title>
        <authorList>
            <person name="Costa L.V."/>
            <person name="Miranda R.V.S.L."/>
            <person name="Brandao M.L.L."/>
            <person name="Reis C.M.F."/>
            <person name="Frazao A.M."/>
            <person name="Cruz F.V."/>
            <person name="Baio P.V.P."/>
            <person name="Veras J.F.C."/>
            <person name="Ramos J.N."/>
            <person name="Vieira V."/>
        </authorList>
    </citation>
    <scope>NUCLEOTIDE SEQUENCE [LARGE SCALE GENOMIC DNA]</scope>
    <source>
        <strain evidence="3 4">B190/17</strain>
    </source>
</reference>
<dbReference type="Pfam" id="PF13563">
    <property type="entry name" value="2_5_RNA_ligase2"/>
    <property type="match status" value="1"/>
</dbReference>
<dbReference type="InterPro" id="IPR009097">
    <property type="entry name" value="Cyclic_Pdiesterase"/>
</dbReference>
<dbReference type="InterPro" id="IPR004175">
    <property type="entry name" value="RNA_CPDase"/>
</dbReference>
<dbReference type="Proteomes" id="UP001619911">
    <property type="component" value="Unassembled WGS sequence"/>
</dbReference>